<evidence type="ECO:0000313" key="1">
    <source>
        <dbReference type="EMBL" id="MBB5629569.1"/>
    </source>
</evidence>
<dbReference type="RefSeq" id="WP_184616463.1">
    <property type="nucleotide sequence ID" value="NZ_BOOS01000077.1"/>
</dbReference>
<protein>
    <submittedName>
        <fullName evidence="1">Uncharacterized protein</fullName>
    </submittedName>
</protein>
<name>A0A7W8Z8W0_9ACTN</name>
<evidence type="ECO:0000313" key="2">
    <source>
        <dbReference type="Proteomes" id="UP000588112"/>
    </source>
</evidence>
<keyword evidence="2" id="KW-1185">Reference proteome</keyword>
<sequence>MVVSGQGVRRGPEAALDYYLVGTEGGGGAVVGLVVEEFVFTGDHTAAGVDSAGWSAGDGSWWSSAAFCRAMRADAGLRARVVPAGRAEAADAYRRLGGGALPGEGTLRTFFRDRAELPCSAPLLFDTPRVPDGFRDLRVYRVLFAKEPGRDALARLRALWGMDGTGPDDPHGRVAGRARLRAGSDLFTWELRSVGPGVAWCLDVTACLGGESAEAVGPLLRELTAGMRREGLIPVTVERLT</sequence>
<dbReference type="EMBL" id="JACHBR010000001">
    <property type="protein sequence ID" value="MBB5629569.1"/>
    <property type="molecule type" value="Genomic_DNA"/>
</dbReference>
<proteinExistence type="predicted"/>
<accession>A0A7W8Z8W0</accession>
<reference evidence="1 2" key="1">
    <citation type="submission" date="2020-08" db="EMBL/GenBank/DDBJ databases">
        <title>Sequencing the genomes of 1000 actinobacteria strains.</title>
        <authorList>
            <person name="Klenk H.-P."/>
        </authorList>
    </citation>
    <scope>NUCLEOTIDE SEQUENCE [LARGE SCALE GENOMIC DNA]</scope>
    <source>
        <strain evidence="1 2">DSM 45790</strain>
    </source>
</reference>
<gene>
    <name evidence="1" type="ORF">BJ981_005268</name>
</gene>
<comment type="caution">
    <text evidence="1">The sequence shown here is derived from an EMBL/GenBank/DDBJ whole genome shotgun (WGS) entry which is preliminary data.</text>
</comment>
<dbReference type="AlphaFoldDB" id="A0A7W8Z8W0"/>
<organism evidence="1 2">
    <name type="scientific">Sphaerisporangium krabiense</name>
    <dbReference type="NCBI Taxonomy" id="763782"/>
    <lineage>
        <taxon>Bacteria</taxon>
        <taxon>Bacillati</taxon>
        <taxon>Actinomycetota</taxon>
        <taxon>Actinomycetes</taxon>
        <taxon>Streptosporangiales</taxon>
        <taxon>Streptosporangiaceae</taxon>
        <taxon>Sphaerisporangium</taxon>
    </lineage>
</organism>
<dbReference type="Proteomes" id="UP000588112">
    <property type="component" value="Unassembled WGS sequence"/>
</dbReference>